<dbReference type="AlphaFoldDB" id="A9LGT6"/>
<protein>
    <submittedName>
        <fullName evidence="1">Uncharacterized protein</fullName>
    </submittedName>
</protein>
<accession>A9LGT6</accession>
<sequence>MPTKSAKEGVQANCGSGPTACVFNAKASMPKQQALVFRAPCLSAAVSFESTASCPRRKLREPLLRVSHCQVSQLRVQMLLRATKTGQP</sequence>
<dbReference type="EMBL" id="EF591885">
    <property type="protein sequence ID" value="ABX10607.1"/>
    <property type="molecule type" value="Genomic_DNA"/>
</dbReference>
<reference evidence="1" key="1">
    <citation type="journal article" date="2007" name="ISME J.">
        <title>Fosmids of novel marine Planctomycetes from the Namibian and Oregon coast upwelling systems and their cross-comparison with planctomycete genomes.</title>
        <authorList>
            <person name="Woebken D."/>
            <person name="Teeling H."/>
            <person name="Wecker P."/>
            <person name="Dumitriu A."/>
            <person name="Kostadinov I."/>
            <person name="DeLong E.F."/>
            <person name="Amann R."/>
            <person name="Gloeckner F.O."/>
        </authorList>
    </citation>
    <scope>NUCLEOTIDE SEQUENCE</scope>
</reference>
<organism evidence="1">
    <name type="scientific">uncultured planctomycete 6N14</name>
    <dbReference type="NCBI Taxonomy" id="455069"/>
    <lineage>
        <taxon>Bacteria</taxon>
        <taxon>Pseudomonadati</taxon>
        <taxon>Planctomycetota</taxon>
        <taxon>Planctomycetia</taxon>
        <taxon>Planctomycetales</taxon>
        <taxon>environmental samples</taxon>
    </lineage>
</organism>
<proteinExistence type="predicted"/>
<gene>
    <name evidence="1" type="ORF">6N14_14</name>
</gene>
<evidence type="ECO:0000313" key="1">
    <source>
        <dbReference type="EMBL" id="ABX10607.1"/>
    </source>
</evidence>
<name>A9LGT6_9BACT</name>